<dbReference type="Pfam" id="PF01872">
    <property type="entry name" value="RibD_C"/>
    <property type="match status" value="1"/>
</dbReference>
<evidence type="ECO:0000313" key="3">
    <source>
        <dbReference type="Proteomes" id="UP001501508"/>
    </source>
</evidence>
<gene>
    <name evidence="2" type="ORF">GCM10023091_22840</name>
</gene>
<dbReference type="InterPro" id="IPR002734">
    <property type="entry name" value="RibDG_C"/>
</dbReference>
<dbReference type="PANTHER" id="PTHR38011">
    <property type="entry name" value="DIHYDROFOLATE REDUCTASE FAMILY PROTEIN (AFU_ORTHOLOGUE AFUA_8G06820)"/>
    <property type="match status" value="1"/>
</dbReference>
<dbReference type="SUPFAM" id="SSF53597">
    <property type="entry name" value="Dihydrofolate reductase-like"/>
    <property type="match status" value="1"/>
</dbReference>
<dbReference type="InterPro" id="IPR024072">
    <property type="entry name" value="DHFR-like_dom_sf"/>
</dbReference>
<sequence>MSRDVQLYIAMSLDGYIATKDDNIDFLSQVEMENEDYGYADFTQQIDTVIWGRRTYDKVMTFDGEFLHTGRKVYVISRSRTGETEHVTYHPDVIELVRQLKSEAGKNIYCDGGAEIIFELLRHQLIDRIIVSIIPHLLGDGIPLFKAGFSEQKITLKRSITYPSGLVQLWYDVRKEDQPEAGEN</sequence>
<dbReference type="InterPro" id="IPR050765">
    <property type="entry name" value="Riboflavin_Biosynth_HTPR"/>
</dbReference>
<dbReference type="PANTHER" id="PTHR38011:SF11">
    <property type="entry name" value="2,5-DIAMINO-6-RIBOSYLAMINO-4(3H)-PYRIMIDINONE 5'-PHOSPHATE REDUCTASE"/>
    <property type="match status" value="1"/>
</dbReference>
<reference evidence="3" key="1">
    <citation type="journal article" date="2019" name="Int. J. Syst. Evol. Microbiol.">
        <title>The Global Catalogue of Microorganisms (GCM) 10K type strain sequencing project: providing services to taxonomists for standard genome sequencing and annotation.</title>
        <authorList>
            <consortium name="The Broad Institute Genomics Platform"/>
            <consortium name="The Broad Institute Genome Sequencing Center for Infectious Disease"/>
            <person name="Wu L."/>
            <person name="Ma J."/>
        </authorList>
    </citation>
    <scope>NUCLEOTIDE SEQUENCE [LARGE SCALE GENOMIC DNA]</scope>
    <source>
        <strain evidence="3">JCM 31920</strain>
    </source>
</reference>
<dbReference type="Gene3D" id="3.40.430.10">
    <property type="entry name" value="Dihydrofolate Reductase, subunit A"/>
    <property type="match status" value="1"/>
</dbReference>
<accession>A0ABP8M113</accession>
<dbReference type="Proteomes" id="UP001501508">
    <property type="component" value="Unassembled WGS sequence"/>
</dbReference>
<dbReference type="RefSeq" id="WP_345029064.1">
    <property type="nucleotide sequence ID" value="NZ_BAABEY010000023.1"/>
</dbReference>
<keyword evidence="3" id="KW-1185">Reference proteome</keyword>
<dbReference type="EMBL" id="BAABEY010000023">
    <property type="protein sequence ID" value="GAA4439917.1"/>
    <property type="molecule type" value="Genomic_DNA"/>
</dbReference>
<evidence type="ECO:0000259" key="1">
    <source>
        <dbReference type="Pfam" id="PF01872"/>
    </source>
</evidence>
<evidence type="ECO:0000313" key="2">
    <source>
        <dbReference type="EMBL" id="GAA4439917.1"/>
    </source>
</evidence>
<feature type="domain" description="Bacterial bifunctional deaminase-reductase C-terminal" evidence="1">
    <location>
        <begin position="5"/>
        <end position="167"/>
    </location>
</feature>
<organism evidence="2 3">
    <name type="scientific">Ravibacter arvi</name>
    <dbReference type="NCBI Taxonomy" id="2051041"/>
    <lineage>
        <taxon>Bacteria</taxon>
        <taxon>Pseudomonadati</taxon>
        <taxon>Bacteroidota</taxon>
        <taxon>Cytophagia</taxon>
        <taxon>Cytophagales</taxon>
        <taxon>Spirosomataceae</taxon>
        <taxon>Ravibacter</taxon>
    </lineage>
</organism>
<proteinExistence type="predicted"/>
<name>A0ABP8M113_9BACT</name>
<protein>
    <submittedName>
        <fullName evidence="2">Dihydrofolate reductase family protein</fullName>
    </submittedName>
</protein>
<comment type="caution">
    <text evidence="2">The sequence shown here is derived from an EMBL/GenBank/DDBJ whole genome shotgun (WGS) entry which is preliminary data.</text>
</comment>